<evidence type="ECO:0008006" key="3">
    <source>
        <dbReference type="Google" id="ProtNLM"/>
    </source>
</evidence>
<gene>
    <name evidence="1" type="ORF">DBB42_13455</name>
</gene>
<sequence>MSKVFDMELFLAGVLTGSYSTRRRHVRQAKIIQAAIAERWQREAPWGWKQKHLDWFLKRRLEKHGADTRYYYLLTIRLIVRRLGASWVFVL</sequence>
<organism evidence="1 2">
    <name type="scientific">Pseudomonas plecoglossicida</name>
    <dbReference type="NCBI Taxonomy" id="70775"/>
    <lineage>
        <taxon>Bacteria</taxon>
        <taxon>Pseudomonadati</taxon>
        <taxon>Pseudomonadota</taxon>
        <taxon>Gammaproteobacteria</taxon>
        <taxon>Pseudomonadales</taxon>
        <taxon>Pseudomonadaceae</taxon>
        <taxon>Pseudomonas</taxon>
    </lineage>
</organism>
<name>A0A2R7UHP4_PSEDL</name>
<dbReference type="AlphaFoldDB" id="A0A2R7UHP4"/>
<proteinExistence type="predicted"/>
<dbReference type="Proteomes" id="UP000244874">
    <property type="component" value="Unassembled WGS sequence"/>
</dbReference>
<reference evidence="1 2" key="1">
    <citation type="submission" date="2018-04" db="EMBL/GenBank/DDBJ databases">
        <authorList>
            <person name="Go L.Y."/>
            <person name="Mitchell J.A."/>
        </authorList>
    </citation>
    <scope>NUCLEOTIDE SEQUENCE [LARGE SCALE GENOMIC DNA]</scope>
    <source>
        <strain evidence="1 2">KCJK7865</strain>
    </source>
</reference>
<comment type="caution">
    <text evidence="1">The sequence shown here is derived from an EMBL/GenBank/DDBJ whole genome shotgun (WGS) entry which is preliminary data.</text>
</comment>
<dbReference type="EMBL" id="QANO01000114">
    <property type="protein sequence ID" value="PTU51717.1"/>
    <property type="molecule type" value="Genomic_DNA"/>
</dbReference>
<dbReference type="RefSeq" id="WP_108480730.1">
    <property type="nucleotide sequence ID" value="NZ_QANO01000114.1"/>
</dbReference>
<accession>A0A2R7UHP4</accession>
<evidence type="ECO:0000313" key="2">
    <source>
        <dbReference type="Proteomes" id="UP000244874"/>
    </source>
</evidence>
<evidence type="ECO:0000313" key="1">
    <source>
        <dbReference type="EMBL" id="PTU51717.1"/>
    </source>
</evidence>
<protein>
    <recommendedName>
        <fullName evidence="3">Prophage PssSM-03</fullName>
    </recommendedName>
</protein>